<dbReference type="OrthoDB" id="9181133at2"/>
<keyword evidence="2" id="KW-1185">Reference proteome</keyword>
<name>A0A369QC42_9BACT</name>
<protein>
    <submittedName>
        <fullName evidence="1">Uncharacterized protein</fullName>
    </submittedName>
</protein>
<sequence length="161" mass="18856">MTGFKENTIKIASALGLSNDNFAAVGIHDWPLIMQKIERNFVKKENSNTKFNWWWESFKGPHFSIDFINDNAFIFLDQIVDKEEKVWFVACDSDYDPSKFWLFQGYINPIQKIIGELPYIEYYIVSKKYEWLICESDHGVLIGLGSIIPKMQQFKIENNVA</sequence>
<gene>
    <name evidence="1" type="ORF">AHMF7616_01055</name>
</gene>
<accession>A0A369QC42</accession>
<evidence type="ECO:0000313" key="2">
    <source>
        <dbReference type="Proteomes" id="UP000253919"/>
    </source>
</evidence>
<proteinExistence type="predicted"/>
<dbReference type="Proteomes" id="UP000253919">
    <property type="component" value="Unassembled WGS sequence"/>
</dbReference>
<dbReference type="AlphaFoldDB" id="A0A369QC42"/>
<evidence type="ECO:0000313" key="1">
    <source>
        <dbReference type="EMBL" id="RDC62461.1"/>
    </source>
</evidence>
<dbReference type="Pfam" id="PF20541">
    <property type="entry name" value="DUF6756"/>
    <property type="match status" value="1"/>
</dbReference>
<dbReference type="RefSeq" id="WP_115371904.1">
    <property type="nucleotide sequence ID" value="NZ_QASA01000001.1"/>
</dbReference>
<comment type="caution">
    <text evidence="1">The sequence shown here is derived from an EMBL/GenBank/DDBJ whole genome shotgun (WGS) entry which is preliminary data.</text>
</comment>
<reference evidence="1 2" key="1">
    <citation type="submission" date="2018-04" db="EMBL/GenBank/DDBJ databases">
        <title>Adhaeribacter sp. HMF7616 genome sequencing and assembly.</title>
        <authorList>
            <person name="Kang H."/>
            <person name="Kang J."/>
            <person name="Cha I."/>
            <person name="Kim H."/>
            <person name="Joh K."/>
        </authorList>
    </citation>
    <scope>NUCLEOTIDE SEQUENCE [LARGE SCALE GENOMIC DNA]</scope>
    <source>
        <strain evidence="1 2">HMF7616</strain>
    </source>
</reference>
<dbReference type="EMBL" id="QASA01000001">
    <property type="protein sequence ID" value="RDC62461.1"/>
    <property type="molecule type" value="Genomic_DNA"/>
</dbReference>
<organism evidence="1 2">
    <name type="scientific">Adhaeribacter pallidiroseus</name>
    <dbReference type="NCBI Taxonomy" id="2072847"/>
    <lineage>
        <taxon>Bacteria</taxon>
        <taxon>Pseudomonadati</taxon>
        <taxon>Bacteroidota</taxon>
        <taxon>Cytophagia</taxon>
        <taxon>Cytophagales</taxon>
        <taxon>Hymenobacteraceae</taxon>
        <taxon>Adhaeribacter</taxon>
    </lineage>
</organism>
<dbReference type="InterPro" id="IPR046644">
    <property type="entry name" value="DUF6756"/>
</dbReference>